<dbReference type="GeneID" id="28734277"/>
<keyword evidence="2" id="KW-1185">Reference proteome</keyword>
<protein>
    <submittedName>
        <fullName evidence="1">Uncharacterized protein</fullName>
    </submittedName>
</protein>
<accession>A0A0N1P377</accession>
<dbReference type="RefSeq" id="XP_018004917.1">
    <property type="nucleotide sequence ID" value="XM_018142397.1"/>
</dbReference>
<name>A0A0N1P377_9EURO</name>
<organism evidence="1 2">
    <name type="scientific">Cyphellophora attinorum</name>
    <dbReference type="NCBI Taxonomy" id="1664694"/>
    <lineage>
        <taxon>Eukaryota</taxon>
        <taxon>Fungi</taxon>
        <taxon>Dikarya</taxon>
        <taxon>Ascomycota</taxon>
        <taxon>Pezizomycotina</taxon>
        <taxon>Eurotiomycetes</taxon>
        <taxon>Chaetothyriomycetidae</taxon>
        <taxon>Chaetothyriales</taxon>
        <taxon>Cyphellophoraceae</taxon>
        <taxon>Cyphellophora</taxon>
    </lineage>
</organism>
<dbReference type="Proteomes" id="UP000038010">
    <property type="component" value="Unassembled WGS sequence"/>
</dbReference>
<evidence type="ECO:0000313" key="2">
    <source>
        <dbReference type="Proteomes" id="UP000038010"/>
    </source>
</evidence>
<comment type="caution">
    <text evidence="1">The sequence shown here is derived from an EMBL/GenBank/DDBJ whole genome shotgun (WGS) entry which is preliminary data.</text>
</comment>
<dbReference type="AlphaFoldDB" id="A0A0N1P377"/>
<dbReference type="VEuPathDB" id="FungiDB:AB675_2424"/>
<dbReference type="EMBL" id="LFJN01000002">
    <property type="protein sequence ID" value="KPI44954.1"/>
    <property type="molecule type" value="Genomic_DNA"/>
</dbReference>
<gene>
    <name evidence="1" type="ORF">AB675_2424</name>
</gene>
<reference evidence="1 2" key="1">
    <citation type="submission" date="2015-06" db="EMBL/GenBank/DDBJ databases">
        <title>Draft genome of the ant-associated black yeast Phialophora attae CBS 131958.</title>
        <authorList>
            <person name="Moreno L.F."/>
            <person name="Stielow B.J."/>
            <person name="de Hoog S."/>
            <person name="Vicente V.A."/>
            <person name="Weiss V.A."/>
            <person name="de Vries M."/>
            <person name="Cruz L.M."/>
            <person name="Souza E.M."/>
        </authorList>
    </citation>
    <scope>NUCLEOTIDE SEQUENCE [LARGE SCALE GENOMIC DNA]</scope>
    <source>
        <strain evidence="1 2">CBS 131958</strain>
    </source>
</reference>
<evidence type="ECO:0000313" key="1">
    <source>
        <dbReference type="EMBL" id="KPI44954.1"/>
    </source>
</evidence>
<sequence>MTKGKGLVAVGYDRNQMVNELISIAHASVPLHKGESVVAKKFEAERNVLRAEILKRDATINLRDDQIATQNDQISAQAFYVTDRDRSYEKLIIDFHKGRMGKRGAEDEIVGAADDAVLDVDESEGGDVAKASKNAYDLKDLKDIILKIKAQLDEDFGLDWPLPYRFKRG</sequence>
<proteinExistence type="predicted"/>